<feature type="domain" description="KIB1-4 beta-propeller" evidence="1">
    <location>
        <begin position="126"/>
        <end position="326"/>
    </location>
</feature>
<comment type="caution">
    <text evidence="2">The sequence shown here is derived from an EMBL/GenBank/DDBJ whole genome shotgun (WGS) entry which is preliminary data.</text>
</comment>
<gene>
    <name evidence="2" type="ORF">COLO4_14629</name>
</gene>
<accession>A0A1R3JRU5</accession>
<protein>
    <recommendedName>
        <fullName evidence="1">KIB1-4 beta-propeller domain-containing protein</fullName>
    </recommendedName>
</protein>
<dbReference type="AlphaFoldDB" id="A0A1R3JRU5"/>
<sequence>MSKVNQDPGNHQRKKKEVIIKDDLWDRGLPSELLELILSKLIFVVDIKKFQAVCKTWQSINVPPPRQLPSPLPYADSSCPLLFRINYRQEDHSFSKYRVMHPLYKYTWDLEFPSQVEDGPKIIYFSKYGWSLMARFYWQPFLFNPLTQQIIKLPAMPDYPGFPPCMFFTCPPSQPDCLVVAISGFDRSIYVHKLGEDDWKMHDLKGKMGHCFFEPICHPILYQGLCYCLDWKRNLAVFDIQDIEHSWIVHDTVIPSRHELVTALVEHNRQLLVVSIGLLDPTCIFELDLKTKLCAPMKSLGKNALFISKGASFSQRAIVRATGNKILVPILRKITDSFRFYSLATNKYHSFFDNLSSNPLLYDFVYFRNSSWLPM</sequence>
<dbReference type="PANTHER" id="PTHR33127">
    <property type="entry name" value="TRANSMEMBRANE PROTEIN"/>
    <property type="match status" value="1"/>
</dbReference>
<dbReference type="PANTHER" id="PTHR33127:SF5">
    <property type="entry name" value="TRANSMEMBRANE PROTEIN"/>
    <property type="match status" value="1"/>
</dbReference>
<name>A0A1R3JRU5_9ROSI</name>
<dbReference type="CDD" id="cd09917">
    <property type="entry name" value="F-box_SF"/>
    <property type="match status" value="1"/>
</dbReference>
<evidence type="ECO:0000313" key="2">
    <source>
        <dbReference type="EMBL" id="OMO97417.1"/>
    </source>
</evidence>
<evidence type="ECO:0000313" key="3">
    <source>
        <dbReference type="Proteomes" id="UP000187203"/>
    </source>
</evidence>
<proteinExistence type="predicted"/>
<keyword evidence="3" id="KW-1185">Reference proteome</keyword>
<evidence type="ECO:0000259" key="1">
    <source>
        <dbReference type="Pfam" id="PF03478"/>
    </source>
</evidence>
<dbReference type="EMBL" id="AWUE01015444">
    <property type="protein sequence ID" value="OMO97417.1"/>
    <property type="molecule type" value="Genomic_DNA"/>
</dbReference>
<dbReference type="Proteomes" id="UP000187203">
    <property type="component" value="Unassembled WGS sequence"/>
</dbReference>
<organism evidence="2 3">
    <name type="scientific">Corchorus olitorius</name>
    <dbReference type="NCBI Taxonomy" id="93759"/>
    <lineage>
        <taxon>Eukaryota</taxon>
        <taxon>Viridiplantae</taxon>
        <taxon>Streptophyta</taxon>
        <taxon>Embryophyta</taxon>
        <taxon>Tracheophyta</taxon>
        <taxon>Spermatophyta</taxon>
        <taxon>Magnoliopsida</taxon>
        <taxon>eudicotyledons</taxon>
        <taxon>Gunneridae</taxon>
        <taxon>Pentapetalae</taxon>
        <taxon>rosids</taxon>
        <taxon>malvids</taxon>
        <taxon>Malvales</taxon>
        <taxon>Malvaceae</taxon>
        <taxon>Grewioideae</taxon>
        <taxon>Apeibeae</taxon>
        <taxon>Corchorus</taxon>
    </lineage>
</organism>
<dbReference type="InterPro" id="IPR005174">
    <property type="entry name" value="KIB1-4_b-propeller"/>
</dbReference>
<dbReference type="Pfam" id="PF03478">
    <property type="entry name" value="Beta-prop_KIB1-4"/>
    <property type="match status" value="1"/>
</dbReference>
<dbReference type="STRING" id="93759.A0A1R3JRU5"/>
<dbReference type="OrthoDB" id="1863935at2759"/>
<reference evidence="3" key="1">
    <citation type="submission" date="2013-09" db="EMBL/GenBank/DDBJ databases">
        <title>Corchorus olitorius genome sequencing.</title>
        <authorList>
            <person name="Alam M."/>
            <person name="Haque M.S."/>
            <person name="Islam M.S."/>
            <person name="Emdad E.M."/>
            <person name="Islam M.M."/>
            <person name="Ahmed B."/>
            <person name="Halim A."/>
            <person name="Hossen Q.M.M."/>
            <person name="Hossain M.Z."/>
            <person name="Ahmed R."/>
            <person name="Khan M.M."/>
            <person name="Islam R."/>
            <person name="Rashid M.M."/>
            <person name="Khan S.A."/>
            <person name="Rahman M.S."/>
            <person name="Alam M."/>
            <person name="Yahiya A.S."/>
            <person name="Khan M.S."/>
            <person name="Azam M.S."/>
            <person name="Haque T."/>
            <person name="Lashkar M.Z.H."/>
            <person name="Akhand A.I."/>
            <person name="Morshed G."/>
            <person name="Roy S."/>
            <person name="Uddin K.S."/>
            <person name="Rabeya T."/>
            <person name="Hossain A.S."/>
            <person name="Chowdhury A."/>
            <person name="Snigdha A.R."/>
            <person name="Mortoza M.S."/>
            <person name="Matin S.A."/>
            <person name="Hoque S.M.E."/>
            <person name="Islam M.K."/>
            <person name="Roy D.K."/>
            <person name="Haider R."/>
            <person name="Moosa M.M."/>
            <person name="Elias S.M."/>
            <person name="Hasan A.M."/>
            <person name="Jahan S."/>
            <person name="Shafiuddin M."/>
            <person name="Mahmood N."/>
            <person name="Shommy N.S."/>
        </authorList>
    </citation>
    <scope>NUCLEOTIDE SEQUENCE [LARGE SCALE GENOMIC DNA]</scope>
    <source>
        <strain evidence="3">cv. O-4</strain>
    </source>
</reference>